<dbReference type="Proteomes" id="UP000834106">
    <property type="component" value="Chromosome 18"/>
</dbReference>
<accession>A0AAD2EAY9</accession>
<organism evidence="2 3">
    <name type="scientific">Fraxinus pennsylvanica</name>
    <dbReference type="NCBI Taxonomy" id="56036"/>
    <lineage>
        <taxon>Eukaryota</taxon>
        <taxon>Viridiplantae</taxon>
        <taxon>Streptophyta</taxon>
        <taxon>Embryophyta</taxon>
        <taxon>Tracheophyta</taxon>
        <taxon>Spermatophyta</taxon>
        <taxon>Magnoliopsida</taxon>
        <taxon>eudicotyledons</taxon>
        <taxon>Gunneridae</taxon>
        <taxon>Pentapetalae</taxon>
        <taxon>asterids</taxon>
        <taxon>lamiids</taxon>
        <taxon>Lamiales</taxon>
        <taxon>Oleaceae</taxon>
        <taxon>Oleeae</taxon>
        <taxon>Fraxinus</taxon>
    </lineage>
</organism>
<dbReference type="Gene3D" id="3.90.550.50">
    <property type="match status" value="1"/>
</dbReference>
<dbReference type="PANTHER" id="PTHR10811">
    <property type="entry name" value="FRINGE-RELATED"/>
    <property type="match status" value="1"/>
</dbReference>
<evidence type="ECO:0000313" key="3">
    <source>
        <dbReference type="Proteomes" id="UP000834106"/>
    </source>
</evidence>
<dbReference type="Pfam" id="PF04646">
    <property type="entry name" value="DUF604"/>
    <property type="match status" value="1"/>
</dbReference>
<evidence type="ECO:0000256" key="1">
    <source>
        <dbReference type="SAM" id="Phobius"/>
    </source>
</evidence>
<keyword evidence="1" id="KW-1133">Transmembrane helix</keyword>
<reference evidence="2" key="1">
    <citation type="submission" date="2023-05" db="EMBL/GenBank/DDBJ databases">
        <authorList>
            <person name="Huff M."/>
        </authorList>
    </citation>
    <scope>NUCLEOTIDE SEQUENCE</scope>
</reference>
<keyword evidence="3" id="KW-1185">Reference proteome</keyword>
<proteinExistence type="predicted"/>
<dbReference type="AlphaFoldDB" id="A0AAD2EAY9"/>
<keyword evidence="1" id="KW-0812">Transmembrane</keyword>
<protein>
    <submittedName>
        <fullName evidence="2">Uncharacterized protein</fullName>
    </submittedName>
</protein>
<gene>
    <name evidence="2" type="ORF">FPE_LOCUS28716</name>
</gene>
<keyword evidence="1" id="KW-0472">Membrane</keyword>
<dbReference type="InterPro" id="IPR006740">
    <property type="entry name" value="DUF604"/>
</dbReference>
<evidence type="ECO:0000313" key="2">
    <source>
        <dbReference type="EMBL" id="CAI9781286.1"/>
    </source>
</evidence>
<feature type="transmembrane region" description="Helical" evidence="1">
    <location>
        <begin position="12"/>
        <end position="33"/>
    </location>
</feature>
<name>A0AAD2EAY9_9LAMI</name>
<dbReference type="FunFam" id="3.90.550.50:FF:000061">
    <property type="entry name" value="AT4g00300 protein"/>
    <property type="match status" value="1"/>
</dbReference>
<sequence length="483" mass="55472">MISSFSSDNFSVSSLCKTLMILGLLLYLIYVSLSTQYPNCSTSDFFTPIQKRAHPTNKSSVENSIDSPTNVSHLVFGLLGSVPSWPRRKPYIESWWRPNVTRGYVYLDREPTEDLLPWSKDSPPYKISEDLTVFVQEIRGIYLMNKMVNGIKEVFREEHGDLRWLIMGDDDTIFFVDNLVDVLSKLDHKKYYYLGHQSEFIWSNVWYSFNQAFGGGGFILSYPLAKALSNGMENCLRRHAHLNGRRNSADMTTMACIADLGVDLTPHLGIHQVDLRGDISGFLSSHPKFPILSFHHYDVLDPLFPSMDRYESARHLMKAANVDQSRLVQQTICHHRERNWTFSVSWGYSAHIYERVMPRSYLQNPIETFGLWTRSPHPPNFMFNTRMPSNDPCEAPHVFFRESIEKTPRNEIFTSYSRALPRGIPACSSSGNHTADFISKIEVISPATKRLETDRCECCDIVRVDGTKAKVKFRECMMDEVIA</sequence>
<dbReference type="EMBL" id="OU503053">
    <property type="protein sequence ID" value="CAI9781286.1"/>
    <property type="molecule type" value="Genomic_DNA"/>
</dbReference>